<feature type="region of interest" description="Disordered" evidence="1">
    <location>
        <begin position="1"/>
        <end position="26"/>
    </location>
</feature>
<protein>
    <submittedName>
        <fullName evidence="2">Uncharacterized protein</fullName>
    </submittedName>
</protein>
<accession>E1Z6J0</accession>
<evidence type="ECO:0000313" key="2">
    <source>
        <dbReference type="EMBL" id="EFN58657.1"/>
    </source>
</evidence>
<evidence type="ECO:0000256" key="1">
    <source>
        <dbReference type="SAM" id="MobiDB-lite"/>
    </source>
</evidence>
<dbReference type="EMBL" id="GL433837">
    <property type="protein sequence ID" value="EFN58657.1"/>
    <property type="molecule type" value="Genomic_DNA"/>
</dbReference>
<dbReference type="AlphaFoldDB" id="E1Z6J0"/>
<dbReference type="OrthoDB" id="509184at2759"/>
<dbReference type="RefSeq" id="XP_005850759.1">
    <property type="nucleotide sequence ID" value="XM_005850697.1"/>
</dbReference>
<evidence type="ECO:0000313" key="3">
    <source>
        <dbReference type="Proteomes" id="UP000008141"/>
    </source>
</evidence>
<dbReference type="eggNOG" id="ENOG502R8TM">
    <property type="taxonomic scope" value="Eukaryota"/>
</dbReference>
<dbReference type="GeneID" id="17358190"/>
<organism evidence="3">
    <name type="scientific">Chlorella variabilis</name>
    <name type="common">Green alga</name>
    <dbReference type="NCBI Taxonomy" id="554065"/>
    <lineage>
        <taxon>Eukaryota</taxon>
        <taxon>Viridiplantae</taxon>
        <taxon>Chlorophyta</taxon>
        <taxon>core chlorophytes</taxon>
        <taxon>Trebouxiophyceae</taxon>
        <taxon>Chlorellales</taxon>
        <taxon>Chlorellaceae</taxon>
        <taxon>Chlorella clade</taxon>
        <taxon>Chlorella</taxon>
    </lineage>
</organism>
<reference evidence="2 3" key="1">
    <citation type="journal article" date="2010" name="Plant Cell">
        <title>The Chlorella variabilis NC64A genome reveals adaptation to photosymbiosis, coevolution with viruses, and cryptic sex.</title>
        <authorList>
            <person name="Blanc G."/>
            <person name="Duncan G."/>
            <person name="Agarkova I."/>
            <person name="Borodovsky M."/>
            <person name="Gurnon J."/>
            <person name="Kuo A."/>
            <person name="Lindquist E."/>
            <person name="Lucas S."/>
            <person name="Pangilinan J."/>
            <person name="Polle J."/>
            <person name="Salamov A."/>
            <person name="Terry A."/>
            <person name="Yamada T."/>
            <person name="Dunigan D.D."/>
            <person name="Grigoriev I.V."/>
            <person name="Claverie J.M."/>
            <person name="Van Etten J.L."/>
        </authorList>
    </citation>
    <scope>NUCLEOTIDE SEQUENCE [LARGE SCALE GENOMIC DNA]</scope>
    <source>
        <strain evidence="2 3">NC64A</strain>
    </source>
</reference>
<dbReference type="Proteomes" id="UP000008141">
    <property type="component" value="Unassembled WGS sequence"/>
</dbReference>
<proteinExistence type="predicted"/>
<keyword evidence="3" id="KW-1185">Reference proteome</keyword>
<name>E1Z6J0_CHLVA</name>
<dbReference type="InParanoid" id="E1Z6J0"/>
<sequence>MSDVRCGVTAARTNPQYPNARQGHHPLSITESRGVMLRRRAAGWFELRNTYIHDVTVTSGSSLNVIMDGKGVDLNLDHHRTAPWGNLFTNLHLGCGTRPFASGGKKTRGAYSGILNTYYNLRRDPGLDNKTRVPLPECAFGALLNFVGPFGGPRCPAVKWYIAGLPRTAQPNLYYAQRLARAKKLRAAGR</sequence>
<dbReference type="KEGG" id="cvr:CHLNCDRAFT_140925"/>
<gene>
    <name evidence="2" type="ORF">CHLNCDRAFT_140925</name>
</gene>